<evidence type="ECO:0000313" key="3">
    <source>
        <dbReference type="Proteomes" id="UP000292082"/>
    </source>
</evidence>
<keyword evidence="3" id="KW-1185">Reference proteome</keyword>
<feature type="region of interest" description="Disordered" evidence="1">
    <location>
        <begin position="57"/>
        <end position="86"/>
    </location>
</feature>
<dbReference type="Proteomes" id="UP000292082">
    <property type="component" value="Unassembled WGS sequence"/>
</dbReference>
<dbReference type="AlphaFoldDB" id="A0A4Q9PIG1"/>
<sequence>MINILFSTKRASERLILTCRALLPRSRYHLFNVIWLQPTFAEADSARRLRRGHEDCEAADGGTAVNRQGLKPVGHGPLPPSSSHIPGKRLRRITMQELRNQCYTVPTSLASKYRDEFYATVPRQNRSWRDTLQGVCPP</sequence>
<accession>A0A4Q9PIG1</accession>
<proteinExistence type="predicted"/>
<evidence type="ECO:0000313" key="2">
    <source>
        <dbReference type="EMBL" id="TBU53316.1"/>
    </source>
</evidence>
<evidence type="ECO:0000256" key="1">
    <source>
        <dbReference type="SAM" id="MobiDB-lite"/>
    </source>
</evidence>
<dbReference type="EMBL" id="ML145218">
    <property type="protein sequence ID" value="TBU53316.1"/>
    <property type="molecule type" value="Genomic_DNA"/>
</dbReference>
<gene>
    <name evidence="2" type="ORF">BD310DRAFT_164000</name>
</gene>
<reference evidence="2 3" key="1">
    <citation type="submission" date="2019-01" db="EMBL/GenBank/DDBJ databases">
        <title>Draft genome sequences of three monokaryotic isolates of the white-rot basidiomycete fungus Dichomitus squalens.</title>
        <authorList>
            <consortium name="DOE Joint Genome Institute"/>
            <person name="Lopez S.C."/>
            <person name="Andreopoulos B."/>
            <person name="Pangilinan J."/>
            <person name="Lipzen A."/>
            <person name="Riley R."/>
            <person name="Ahrendt S."/>
            <person name="Ng V."/>
            <person name="Barry K."/>
            <person name="Daum C."/>
            <person name="Grigoriev I.V."/>
            <person name="Hilden K.S."/>
            <person name="Makela M.R."/>
            <person name="de Vries R.P."/>
        </authorList>
    </citation>
    <scope>NUCLEOTIDE SEQUENCE [LARGE SCALE GENOMIC DNA]</scope>
    <source>
        <strain evidence="2 3">CBS 464.89</strain>
    </source>
</reference>
<organism evidence="2 3">
    <name type="scientific">Dichomitus squalens</name>
    <dbReference type="NCBI Taxonomy" id="114155"/>
    <lineage>
        <taxon>Eukaryota</taxon>
        <taxon>Fungi</taxon>
        <taxon>Dikarya</taxon>
        <taxon>Basidiomycota</taxon>
        <taxon>Agaricomycotina</taxon>
        <taxon>Agaricomycetes</taxon>
        <taxon>Polyporales</taxon>
        <taxon>Polyporaceae</taxon>
        <taxon>Dichomitus</taxon>
    </lineage>
</organism>
<name>A0A4Q9PIG1_9APHY</name>
<protein>
    <submittedName>
        <fullName evidence="2">Uncharacterized protein</fullName>
    </submittedName>
</protein>